<keyword evidence="16" id="KW-0812">Transmembrane</keyword>
<evidence type="ECO:0000256" key="6">
    <source>
        <dbReference type="ARBA" id="ARBA00022485"/>
    </source>
</evidence>
<feature type="transmembrane region" description="Helical" evidence="16">
    <location>
        <begin position="438"/>
        <end position="454"/>
    </location>
</feature>
<protein>
    <recommendedName>
        <fullName evidence="5">Oxygen sensor histidine kinase NreB</fullName>
        <ecNumber evidence="4">2.7.13.3</ecNumber>
    </recommendedName>
    <alternativeName>
        <fullName evidence="15">Nitrogen regulation protein B</fullName>
    </alternativeName>
</protein>
<dbReference type="Proteomes" id="UP001320876">
    <property type="component" value="Unassembled WGS sequence"/>
</dbReference>
<organism evidence="19 20">
    <name type="scientific">Luteolibacter arcticus</name>
    <dbReference type="NCBI Taxonomy" id="1581411"/>
    <lineage>
        <taxon>Bacteria</taxon>
        <taxon>Pseudomonadati</taxon>
        <taxon>Verrucomicrobiota</taxon>
        <taxon>Verrucomicrobiia</taxon>
        <taxon>Verrucomicrobiales</taxon>
        <taxon>Verrucomicrobiaceae</taxon>
        <taxon>Luteolibacter</taxon>
    </lineage>
</organism>
<gene>
    <name evidence="19" type="ORF">OKA05_28880</name>
</gene>
<evidence type="ECO:0000256" key="15">
    <source>
        <dbReference type="ARBA" id="ARBA00030800"/>
    </source>
</evidence>
<dbReference type="PANTHER" id="PTHR24421">
    <property type="entry name" value="NITRATE/NITRITE SENSOR PROTEIN NARX-RELATED"/>
    <property type="match status" value="1"/>
</dbReference>
<dbReference type="RefSeq" id="WP_264490710.1">
    <property type="nucleotide sequence ID" value="NZ_JAPDDT010000030.1"/>
</dbReference>
<keyword evidence="20" id="KW-1185">Reference proteome</keyword>
<comment type="catalytic activity">
    <reaction evidence="1">
        <text>ATP + protein L-histidine = ADP + protein N-phospho-L-histidine.</text>
        <dbReference type="EC" id="2.7.13.3"/>
    </reaction>
</comment>
<comment type="function">
    <text evidence="14">Member of the two-component regulatory system NreB/NreC involved in the control of dissimilatory nitrate/nitrite reduction in response to oxygen. NreB functions as a direct oxygen sensor histidine kinase which is autophosphorylated, in the absence of oxygen, probably at the conserved histidine residue, and transfers its phosphate group probably to a conserved aspartate residue of NreC. NreB/NreC activates the expression of the nitrate (narGHJI) and nitrite (nir) reductase operons, as well as the putative nitrate transporter gene narT.</text>
</comment>
<dbReference type="InterPro" id="IPR036890">
    <property type="entry name" value="HATPase_C_sf"/>
</dbReference>
<dbReference type="GO" id="GO:0016301">
    <property type="term" value="F:kinase activity"/>
    <property type="evidence" value="ECO:0007669"/>
    <property type="project" value="UniProtKB-KW"/>
</dbReference>
<dbReference type="Gene3D" id="3.30.565.10">
    <property type="entry name" value="Histidine kinase-like ATPase, C-terminal domain"/>
    <property type="match status" value="1"/>
</dbReference>
<keyword evidence="16" id="KW-0472">Membrane</keyword>
<evidence type="ECO:0000259" key="18">
    <source>
        <dbReference type="PROSITE" id="PS50109"/>
    </source>
</evidence>
<evidence type="ECO:0000256" key="14">
    <source>
        <dbReference type="ARBA" id="ARBA00024827"/>
    </source>
</evidence>
<proteinExistence type="predicted"/>
<dbReference type="Pfam" id="PF02518">
    <property type="entry name" value="HATPase_c"/>
    <property type="match status" value="1"/>
</dbReference>
<keyword evidence="11" id="KW-0408">Iron</keyword>
<evidence type="ECO:0000256" key="16">
    <source>
        <dbReference type="SAM" id="Phobius"/>
    </source>
</evidence>
<keyword evidence="7" id="KW-0963">Cytoplasm</keyword>
<sequence>MQVFPSVLMVIAMMLVASPVVLAETVITSAAEVRSLSPEAAAAGLPVKIRGFAPFVHQAGIALFLHDGTAGIFVEQPFEGAVVWPVTGDRIEVTGITGQGFFAPVIRGADGKAPHIEVLGHDPLPEPRRVSGQELDRPDLDCDWIEVEALVREVLMNEGDIVLECQAGPCDFHALLEGPLPPESVPWDLAESRVRIRGVAATIFNTGRQMTRRFLRVNSLDDVVPLEPSDHQSEPRLVRADELFRFTGEGPDELVRVRGIATLAISGRGIFLRTDGGGLWVQTAQPVAAVPGSIVEAEGWPRVGPMKPILRARGARVIGTGEMPQPLKFEAREVLHARHQAEFVSLEAELLDVFRGEDGTTLELRDNATVFRGLLGEHDGTFPELAPGSRVRVNGIAQISSAGAFEPLQEEDKLLVRLRSPADVEVLSLPPWWTTQRVVMAAAAIIAGMLAIYARNRTKRRREHETQRREFEAVLSERGRFAREIHDSLAQGLTSISLQLECVRDEIVEEPDKARLHLENARGLVRDSMREARRTVWNLRPLALGEADLATALQRFAADLTREGKVATHQEIEGTPRPLPADHESALLRIGQEALTNAARHAGANRIVVRLRFGSDWVTLTVLDDGRGFDVAERVGKGYGLTGMHERVAALGGSLSIDSRPGEGTEVSATLPT</sequence>
<feature type="chain" id="PRO_5045957155" description="Oxygen sensor histidine kinase NreB" evidence="17">
    <location>
        <begin position="24"/>
        <end position="673"/>
    </location>
</feature>
<dbReference type="CDD" id="cd16917">
    <property type="entry name" value="HATPase_UhpB-NarQ-NarX-like"/>
    <property type="match status" value="1"/>
</dbReference>
<dbReference type="SUPFAM" id="SSF55874">
    <property type="entry name" value="ATPase domain of HSP90 chaperone/DNA topoisomerase II/histidine kinase"/>
    <property type="match status" value="1"/>
</dbReference>
<keyword evidence="17" id="KW-0732">Signal</keyword>
<dbReference type="PANTHER" id="PTHR24421:SF62">
    <property type="entry name" value="SENSORY TRANSDUCTION HISTIDINE KINASE"/>
    <property type="match status" value="1"/>
</dbReference>
<dbReference type="PROSITE" id="PS50109">
    <property type="entry name" value="HIS_KIN"/>
    <property type="match status" value="1"/>
</dbReference>
<keyword evidence="9" id="KW-0479">Metal-binding</keyword>
<evidence type="ECO:0000256" key="9">
    <source>
        <dbReference type="ARBA" id="ARBA00022723"/>
    </source>
</evidence>
<evidence type="ECO:0000256" key="10">
    <source>
        <dbReference type="ARBA" id="ARBA00022777"/>
    </source>
</evidence>
<evidence type="ECO:0000256" key="5">
    <source>
        <dbReference type="ARBA" id="ARBA00017322"/>
    </source>
</evidence>
<feature type="domain" description="Histidine kinase" evidence="18">
    <location>
        <begin position="484"/>
        <end position="673"/>
    </location>
</feature>
<keyword evidence="6" id="KW-0004">4Fe-4S</keyword>
<evidence type="ECO:0000256" key="7">
    <source>
        <dbReference type="ARBA" id="ARBA00022490"/>
    </source>
</evidence>
<dbReference type="InterPro" id="IPR011712">
    <property type="entry name" value="Sig_transdc_His_kin_sub3_dim/P"/>
</dbReference>
<name>A0ABT3GSZ0_9BACT</name>
<evidence type="ECO:0000256" key="1">
    <source>
        <dbReference type="ARBA" id="ARBA00000085"/>
    </source>
</evidence>
<dbReference type="SMART" id="SM00387">
    <property type="entry name" value="HATPase_c"/>
    <property type="match status" value="1"/>
</dbReference>
<comment type="subcellular location">
    <subcellularLocation>
        <location evidence="3">Cytoplasm</location>
    </subcellularLocation>
</comment>
<comment type="caution">
    <text evidence="19">The sequence shown here is derived from an EMBL/GenBank/DDBJ whole genome shotgun (WGS) entry which is preliminary data.</text>
</comment>
<evidence type="ECO:0000313" key="20">
    <source>
        <dbReference type="Proteomes" id="UP001320876"/>
    </source>
</evidence>
<keyword evidence="8" id="KW-0808">Transferase</keyword>
<dbReference type="EC" id="2.7.13.3" evidence="4"/>
<evidence type="ECO:0000256" key="12">
    <source>
        <dbReference type="ARBA" id="ARBA00023012"/>
    </source>
</evidence>
<dbReference type="InterPro" id="IPR004358">
    <property type="entry name" value="Sig_transdc_His_kin-like_C"/>
</dbReference>
<keyword evidence="16" id="KW-1133">Transmembrane helix</keyword>
<evidence type="ECO:0000256" key="17">
    <source>
        <dbReference type="SAM" id="SignalP"/>
    </source>
</evidence>
<keyword evidence="10 19" id="KW-0418">Kinase</keyword>
<evidence type="ECO:0000256" key="13">
    <source>
        <dbReference type="ARBA" id="ARBA00023014"/>
    </source>
</evidence>
<evidence type="ECO:0000256" key="8">
    <source>
        <dbReference type="ARBA" id="ARBA00022679"/>
    </source>
</evidence>
<dbReference type="EMBL" id="JAPDDT010000030">
    <property type="protein sequence ID" value="MCW1926602.1"/>
    <property type="molecule type" value="Genomic_DNA"/>
</dbReference>
<evidence type="ECO:0000256" key="4">
    <source>
        <dbReference type="ARBA" id="ARBA00012438"/>
    </source>
</evidence>
<keyword evidence="13" id="KW-0411">Iron-sulfur</keyword>
<dbReference type="Pfam" id="PF07730">
    <property type="entry name" value="HisKA_3"/>
    <property type="match status" value="1"/>
</dbReference>
<feature type="signal peptide" evidence="17">
    <location>
        <begin position="1"/>
        <end position="23"/>
    </location>
</feature>
<evidence type="ECO:0000256" key="11">
    <source>
        <dbReference type="ARBA" id="ARBA00023004"/>
    </source>
</evidence>
<dbReference type="PRINTS" id="PR00344">
    <property type="entry name" value="BCTRLSENSOR"/>
</dbReference>
<evidence type="ECO:0000313" key="19">
    <source>
        <dbReference type="EMBL" id="MCW1926602.1"/>
    </source>
</evidence>
<accession>A0ABT3GSZ0</accession>
<evidence type="ECO:0000256" key="3">
    <source>
        <dbReference type="ARBA" id="ARBA00004496"/>
    </source>
</evidence>
<dbReference type="InterPro" id="IPR050482">
    <property type="entry name" value="Sensor_HK_TwoCompSys"/>
</dbReference>
<evidence type="ECO:0000256" key="2">
    <source>
        <dbReference type="ARBA" id="ARBA00001966"/>
    </source>
</evidence>
<dbReference type="InterPro" id="IPR003594">
    <property type="entry name" value="HATPase_dom"/>
</dbReference>
<keyword evidence="12" id="KW-0902">Two-component regulatory system</keyword>
<dbReference type="InterPro" id="IPR005467">
    <property type="entry name" value="His_kinase_dom"/>
</dbReference>
<reference evidence="19 20" key="1">
    <citation type="submission" date="2022-10" db="EMBL/GenBank/DDBJ databases">
        <title>Luteolibacter arcticus strain CCTCC AB 2014275, whole genome shotgun sequencing project.</title>
        <authorList>
            <person name="Zhao G."/>
            <person name="Shen L."/>
        </authorList>
    </citation>
    <scope>NUCLEOTIDE SEQUENCE [LARGE SCALE GENOMIC DNA]</scope>
    <source>
        <strain evidence="19 20">CCTCC AB 2014275</strain>
    </source>
</reference>
<comment type="cofactor">
    <cofactor evidence="2">
        <name>[4Fe-4S] cluster</name>
        <dbReference type="ChEBI" id="CHEBI:49883"/>
    </cofactor>
</comment>
<dbReference type="Gene3D" id="1.20.5.1930">
    <property type="match status" value="1"/>
</dbReference>